<dbReference type="PANTHER" id="PTHR30441">
    <property type="entry name" value="DUF748 DOMAIN-CONTAINING PROTEIN"/>
    <property type="match status" value="1"/>
</dbReference>
<gene>
    <name evidence="2" type="ORF">MoryE10_23550</name>
</gene>
<proteinExistence type="predicted"/>
<keyword evidence="3" id="KW-1185">Reference proteome</keyword>
<dbReference type="GO" id="GO:0090313">
    <property type="term" value="P:regulation of protein targeting to membrane"/>
    <property type="evidence" value="ECO:0007669"/>
    <property type="project" value="TreeGrafter"/>
</dbReference>
<feature type="transmembrane region" description="Helical" evidence="1">
    <location>
        <begin position="12"/>
        <end position="37"/>
    </location>
</feature>
<dbReference type="KEGG" id="moz:MoryE10_23550"/>
<evidence type="ECO:0000256" key="1">
    <source>
        <dbReference type="SAM" id="Phobius"/>
    </source>
</evidence>
<organism evidence="2 3">
    <name type="scientific">Methylogaea oryzae</name>
    <dbReference type="NCBI Taxonomy" id="1295382"/>
    <lineage>
        <taxon>Bacteria</taxon>
        <taxon>Pseudomonadati</taxon>
        <taxon>Pseudomonadota</taxon>
        <taxon>Gammaproteobacteria</taxon>
        <taxon>Methylococcales</taxon>
        <taxon>Methylococcaceae</taxon>
        <taxon>Methylogaea</taxon>
    </lineage>
</organism>
<accession>A0A8D4VSJ8</accession>
<reference evidence="2" key="1">
    <citation type="submission" date="2019-06" db="EMBL/GenBank/DDBJ databases">
        <title>Complete genome sequence of Methylogaea oryzae strain JCM16910.</title>
        <authorList>
            <person name="Asakawa S."/>
        </authorList>
    </citation>
    <scope>NUCLEOTIDE SEQUENCE</scope>
    <source>
        <strain evidence="2">E10</strain>
    </source>
</reference>
<dbReference type="GO" id="GO:0005886">
    <property type="term" value="C:plasma membrane"/>
    <property type="evidence" value="ECO:0007669"/>
    <property type="project" value="TreeGrafter"/>
</dbReference>
<keyword evidence="1" id="KW-0812">Transmembrane</keyword>
<dbReference type="RefSeq" id="WP_221047144.1">
    <property type="nucleotide sequence ID" value="NZ_AP019782.1"/>
</dbReference>
<evidence type="ECO:0000313" key="3">
    <source>
        <dbReference type="Proteomes" id="UP000824988"/>
    </source>
</evidence>
<dbReference type="AlphaFoldDB" id="A0A8D4VSJ8"/>
<dbReference type="Proteomes" id="UP000824988">
    <property type="component" value="Chromosome"/>
</dbReference>
<protein>
    <recommendedName>
        <fullName evidence="4">DUF748 domain-containing protein</fullName>
    </recommendedName>
</protein>
<evidence type="ECO:0008006" key="4">
    <source>
        <dbReference type="Google" id="ProtNLM"/>
    </source>
</evidence>
<dbReference type="EMBL" id="AP019782">
    <property type="protein sequence ID" value="BBL71749.1"/>
    <property type="molecule type" value="Genomic_DNA"/>
</dbReference>
<dbReference type="PANTHER" id="PTHR30441:SF8">
    <property type="entry name" value="DUF748 DOMAIN-CONTAINING PROTEIN"/>
    <property type="match status" value="1"/>
</dbReference>
<sequence>MDLRIPPLHPAVKYLLALPAAVGLYALLGGVGVPWLLRGQLTQWTAQHPEFTAGVERIRYNPFSAKLALKGLDLAVAGPAAPLRLRVAELSANAEVWASLGGKRLVLDEIRVAAPELEIGDAAALAGLFAGPDGGEAALPVRIGRLVLEEGQIRQPAGGATTSMPLQLEGIDFQLDHFSSDGGEPAFLQLEAQADNGAKLSAHASLSLSPLAVDAALFVDDLPLQPLWQRYVAMPSLSLQQGAASLATPIAYRADSGVVIGPGTLKLRNLDLQDTAQQTALLQAPAVELRRVTVDLRKQRAEIDAIEADKAQVAGWIAAGGALNYSGYGKDEKDGGAPPAWHYRIGRVGLTEAQLRLQDRSRADGASLTLAPLSLTLEALGNGADAAPLKLALESAVNGQGQLQLGVTAGKSGEVAADIKAQRIDLTPLDVYLQPFTKVKLTEGNLDLAGRLDYRGGDAPQVRFEGEAAVNDLAVERRDDNTDLLRWQRLHLKGVSLGYPQGPLNIAEVVAEQPYARIAIEADQTLNWAKLAGGESKASQPGPAFPVAIGALRIRNGMSDFADHTLRPEFAATIHRLDGDIKGLSSNPDARASLLLEGQVDQYAPVRVQGMLNPFRAGAYTDIEMHFHNMDLTRLSPYSGKFAGYRIEKGKLTLDLRYRLENRKLDAENQVIMDHLTLGERVESKTATSLPIGLAIALLRDSDGKIDIHLPISGNLDDPKFSLRDLYAQAITGLITKLVSSPFTVLGNLLEGDAEEYGRVAFFPGKALLSPQQKDKLLKLADALQQRSGLNLEIRGVTDPERDRAALPEVRLQNRIRHQWRDELRAKRVELTPERRRQPVPEGDYKRLLLAQYSKFGLGTTQDAELAHQALLAKLAVTDTDLRQLAQRRAERIREFLVKDGGIAEQRVYLLDVLVESKPGRELESLLLLNGS</sequence>
<dbReference type="Pfam" id="PF05359">
    <property type="entry name" value="DUF748"/>
    <property type="match status" value="2"/>
</dbReference>
<name>A0A8D4VSJ8_9GAMM</name>
<keyword evidence="1" id="KW-0472">Membrane</keyword>
<evidence type="ECO:0000313" key="2">
    <source>
        <dbReference type="EMBL" id="BBL71749.1"/>
    </source>
</evidence>
<keyword evidence="1" id="KW-1133">Transmembrane helix</keyword>
<dbReference type="InterPro" id="IPR052894">
    <property type="entry name" value="AsmA-related"/>
</dbReference>
<dbReference type="InterPro" id="IPR008023">
    <property type="entry name" value="DUF748"/>
</dbReference>